<keyword evidence="1" id="KW-0472">Membrane</keyword>
<keyword evidence="2" id="KW-0812">Transmembrane</keyword>
<dbReference type="PANTHER" id="PTHR34597:SF3">
    <property type="entry name" value="OUTER MEMBRANE TRANSPORTER CDIB"/>
    <property type="match status" value="1"/>
</dbReference>
<evidence type="ECO:0000313" key="7">
    <source>
        <dbReference type="EMBL" id="MBA4709593.1"/>
    </source>
</evidence>
<dbReference type="EMBL" id="JACERN010000033">
    <property type="protein sequence ID" value="MBA4709593.1"/>
    <property type="molecule type" value="Genomic_DNA"/>
</dbReference>
<dbReference type="Gene3D" id="2.40.160.50">
    <property type="entry name" value="membrane protein fhac: a member of the omp85/tpsb transporter family"/>
    <property type="match status" value="1"/>
</dbReference>
<feature type="chain" id="PRO_5032632744" evidence="4">
    <location>
        <begin position="22"/>
        <end position="550"/>
    </location>
</feature>
<evidence type="ECO:0000256" key="1">
    <source>
        <dbReference type="ARBA" id="ARBA00022452"/>
    </source>
</evidence>
<dbReference type="InterPro" id="IPR005565">
    <property type="entry name" value="Hemolysn_activator_HlyB_C"/>
</dbReference>
<dbReference type="Pfam" id="PF08479">
    <property type="entry name" value="POTRA_2"/>
    <property type="match status" value="1"/>
</dbReference>
<dbReference type="RefSeq" id="WP_181836592.1">
    <property type="nucleotide sequence ID" value="NZ_JACERN010000033.1"/>
</dbReference>
<accession>A0A838Y2T5</accession>
<keyword evidence="3" id="KW-0998">Cell outer membrane</keyword>
<dbReference type="InterPro" id="IPR051544">
    <property type="entry name" value="TPS_OM_transporter"/>
</dbReference>
<dbReference type="AlphaFoldDB" id="A0A838Y2T5"/>
<protein>
    <submittedName>
        <fullName evidence="7">ShlB/FhaC/HecB family hemolysin secretion/activation protein</fullName>
    </submittedName>
</protein>
<evidence type="ECO:0000259" key="5">
    <source>
        <dbReference type="Pfam" id="PF03865"/>
    </source>
</evidence>
<evidence type="ECO:0000259" key="6">
    <source>
        <dbReference type="Pfam" id="PF08479"/>
    </source>
</evidence>
<feature type="domain" description="Polypeptide-transport-associated ShlB-type" evidence="6">
    <location>
        <begin position="65"/>
        <end position="139"/>
    </location>
</feature>
<dbReference type="InterPro" id="IPR013686">
    <property type="entry name" value="Polypept-transport_assoc_ShlB"/>
</dbReference>
<keyword evidence="1" id="KW-1134">Transmembrane beta strand</keyword>
<dbReference type="Gene3D" id="3.10.20.310">
    <property type="entry name" value="membrane protein fhac"/>
    <property type="match status" value="1"/>
</dbReference>
<organism evidence="7 8">
    <name type="scientific">Aquitalea aquatica</name>
    <dbReference type="NCBI Taxonomy" id="3044273"/>
    <lineage>
        <taxon>Bacteria</taxon>
        <taxon>Pseudomonadati</taxon>
        <taxon>Pseudomonadota</taxon>
        <taxon>Betaproteobacteria</taxon>
        <taxon>Neisseriales</taxon>
        <taxon>Chromobacteriaceae</taxon>
        <taxon>Aquitalea</taxon>
    </lineage>
</organism>
<dbReference type="Pfam" id="PF03865">
    <property type="entry name" value="ShlB"/>
    <property type="match status" value="1"/>
</dbReference>
<proteinExistence type="predicted"/>
<reference evidence="7 8" key="1">
    <citation type="submission" date="2020-07" db="EMBL/GenBank/DDBJ databases">
        <title>Draft genome sequence of violacein-producing bacteria and related species.</title>
        <authorList>
            <person name="Wilson H.S."/>
            <person name="De Leon M.E."/>
        </authorList>
    </citation>
    <scope>NUCLEOTIDE SEQUENCE [LARGE SCALE GENOMIC DNA]</scope>
    <source>
        <strain evidence="7 8">HSC-21Su07</strain>
    </source>
</reference>
<gene>
    <name evidence="7" type="ORF">H2Z84_14525</name>
</gene>
<keyword evidence="4" id="KW-0732">Signal</keyword>
<sequence length="550" mass="59885">MKNKTNTMLVLGLLMGNAAWADTMQAEQALQIAKPPVPQQSPVLLPPVPAASAPASADGNNVKLVLNKVVFHGNTLFTSQVLEKTIGDIQGKSFDIAGLNRLLESVSALYRSHGYPFVQVYMPPQTTVDGILQIAILEGRYGKIQARGDEKLARSAQKFLNAGLQSGNYIENTSLERTMLILNDQPGVKVRPILRPGSKAGDGDLDVLMERASWVDGVVGLDNIGNKSTGEYRAPLSLNINSPFMLGDKITLSTLYTNQDMWLGSLNYDLPIAYSGWRGQLGYAHTSYLLAGAFASLDAKGYADVSSAKLSYPLIRSQATNVQLAFGYQHKKLEDKYQALGSTQSKTSDSLPLSLQFDHRDSWPLGGGVTYGLASLMSGTMHLGQSMLASDASTAKTQGNFSKADLDIARIQKLSSRFNLYLRYSGQWASKNLDSSEKFGLGGFYGVRAYPQGEGMGDYGWLTQLELRYDMGSATPFILYDVGRSHSNKSAWDSSSTEQRKLSATGLGLRISSPTWSLESSLAWKTQGGTPTAENSNHNPRLYLAINRRF</sequence>
<keyword evidence="8" id="KW-1185">Reference proteome</keyword>
<dbReference type="PANTHER" id="PTHR34597">
    <property type="entry name" value="SLR1661 PROTEIN"/>
    <property type="match status" value="1"/>
</dbReference>
<feature type="domain" description="Haemolysin activator HlyB C-terminal" evidence="5">
    <location>
        <begin position="203"/>
        <end position="510"/>
    </location>
</feature>
<evidence type="ECO:0000256" key="2">
    <source>
        <dbReference type="ARBA" id="ARBA00022692"/>
    </source>
</evidence>
<name>A0A838Y2T5_9NEIS</name>
<dbReference type="Proteomes" id="UP000545606">
    <property type="component" value="Unassembled WGS sequence"/>
</dbReference>
<feature type="signal peptide" evidence="4">
    <location>
        <begin position="1"/>
        <end position="21"/>
    </location>
</feature>
<comment type="caution">
    <text evidence="7">The sequence shown here is derived from an EMBL/GenBank/DDBJ whole genome shotgun (WGS) entry which is preliminary data.</text>
</comment>
<dbReference type="GO" id="GO:0008320">
    <property type="term" value="F:protein transmembrane transporter activity"/>
    <property type="evidence" value="ECO:0007669"/>
    <property type="project" value="TreeGrafter"/>
</dbReference>
<dbReference type="GO" id="GO:0098046">
    <property type="term" value="C:type V protein secretion system complex"/>
    <property type="evidence" value="ECO:0007669"/>
    <property type="project" value="TreeGrafter"/>
</dbReference>
<dbReference type="GO" id="GO:0046819">
    <property type="term" value="P:protein secretion by the type V secretion system"/>
    <property type="evidence" value="ECO:0007669"/>
    <property type="project" value="TreeGrafter"/>
</dbReference>
<evidence type="ECO:0000256" key="4">
    <source>
        <dbReference type="SAM" id="SignalP"/>
    </source>
</evidence>
<evidence type="ECO:0000313" key="8">
    <source>
        <dbReference type="Proteomes" id="UP000545606"/>
    </source>
</evidence>
<evidence type="ECO:0000256" key="3">
    <source>
        <dbReference type="ARBA" id="ARBA00023237"/>
    </source>
</evidence>